<dbReference type="PANTHER" id="PTHR48200">
    <property type="entry name" value="PROTEIN, PUTATIVE-RELATED"/>
    <property type="match status" value="1"/>
</dbReference>
<evidence type="ECO:0000313" key="5">
    <source>
        <dbReference type="RefSeq" id="XP_011021878.1"/>
    </source>
</evidence>
<name>A0AAJ6XK34_POPEU</name>
<organism evidence="4 5">
    <name type="scientific">Populus euphratica</name>
    <name type="common">Euphrates poplar</name>
    <dbReference type="NCBI Taxonomy" id="75702"/>
    <lineage>
        <taxon>Eukaryota</taxon>
        <taxon>Viridiplantae</taxon>
        <taxon>Streptophyta</taxon>
        <taxon>Embryophyta</taxon>
        <taxon>Tracheophyta</taxon>
        <taxon>Spermatophyta</taxon>
        <taxon>Magnoliopsida</taxon>
        <taxon>eudicotyledons</taxon>
        <taxon>Gunneridae</taxon>
        <taxon>Pentapetalae</taxon>
        <taxon>rosids</taxon>
        <taxon>fabids</taxon>
        <taxon>Malpighiales</taxon>
        <taxon>Salicaceae</taxon>
        <taxon>Saliceae</taxon>
        <taxon>Populus</taxon>
    </lineage>
</organism>
<dbReference type="Proteomes" id="UP000694918">
    <property type="component" value="Unplaced"/>
</dbReference>
<keyword evidence="2" id="KW-0472">Membrane</keyword>
<protein>
    <submittedName>
        <fullName evidence="5">Uncharacterized protein LOC105123835</fullName>
    </submittedName>
</protein>
<dbReference type="RefSeq" id="XP_011021878.1">
    <property type="nucleotide sequence ID" value="XM_011023576.1"/>
</dbReference>
<sequence length="663" mass="76641">MVVNREITTVEYGLESESLHMTEGDCPRLDDSGIPLLKDVRCIINEASRLLPFTKYLADEAEFTRMYGRVLHLLNVPVLPLAIKTLIHFWDPEYRCFTFGNIDMVPTIEEYGVLTEFPEDIHKVYFHQKIENTIEELAKLLGIRQMSLYREKNNSGGLRWKRLEELLIAKKSNIDANLEVYRILALGIFGLILFPSTAGIISLEAANLFMEYEKTKINPSAAILAETFLSLNHCKRIGKGSMRCCVPLLFIWMVSHIESETPVFRNFWWFDQKPLELFVSSEWENFSEDDWRVKLQGIPQSNFNWRAPWMKNVAYLMGCGKKPWVPLIGVTGYISYAPALVARQLGGIQSIPRTVGLAQFTEVYKGAYNEILESIKHDWGSLVIVKKEIGVRNPTVSERYPEWRNGRVSYMAEVSESVGTRRKRVNNEEELREQVKLLQAELKAKEEQRVSLEQQLAKERTVRKTVEEERDSVGQDWIKAKDELKTINKDMTYYMAKAKHWEESAIKTQTALKMRWADVVKLKDQLGRAEIEIVNTKHVTKIHEEQKVALNDHKVEAEALRSKLEKEKLKTAQLIENQKMIKQHNQTLDNANNFLSRNNLIHTERIRELQDQIDRAAAEAHLLRVEARQVGGDIMKYRRSMDNTDLFLRAIATKGSVFSPVID</sequence>
<keyword evidence="1" id="KW-0175">Coiled coil</keyword>
<feature type="transmembrane region" description="Helical" evidence="2">
    <location>
        <begin position="180"/>
        <end position="203"/>
    </location>
</feature>
<evidence type="ECO:0000259" key="3">
    <source>
        <dbReference type="Pfam" id="PF24924"/>
    </source>
</evidence>
<feature type="coiled-coil region" evidence="1">
    <location>
        <begin position="421"/>
        <end position="469"/>
    </location>
</feature>
<dbReference type="AlphaFoldDB" id="A0AAJ6XK34"/>
<dbReference type="GeneID" id="105123835"/>
<dbReference type="PANTHER" id="PTHR48200:SF1">
    <property type="entry name" value="AMINOTRANSFERASE-LIKE PLANT MOBILE DOMAIN-CONTAINING PROTEIN"/>
    <property type="match status" value="1"/>
</dbReference>
<evidence type="ECO:0000256" key="2">
    <source>
        <dbReference type="SAM" id="Phobius"/>
    </source>
</evidence>
<evidence type="ECO:0000313" key="4">
    <source>
        <dbReference type="Proteomes" id="UP000694918"/>
    </source>
</evidence>
<keyword evidence="2" id="KW-1133">Transmembrane helix</keyword>
<accession>A0AAJ6XK34</accession>
<keyword evidence="2" id="KW-0812">Transmembrane</keyword>
<feature type="domain" description="DUF7745" evidence="3">
    <location>
        <begin position="56"/>
        <end position="408"/>
    </location>
</feature>
<gene>
    <name evidence="5" type="primary">LOC105123835</name>
</gene>
<dbReference type="Pfam" id="PF24924">
    <property type="entry name" value="DUF7745"/>
    <property type="match status" value="1"/>
</dbReference>
<evidence type="ECO:0000256" key="1">
    <source>
        <dbReference type="SAM" id="Coils"/>
    </source>
</evidence>
<proteinExistence type="predicted"/>
<dbReference type="KEGG" id="peu:105123835"/>
<feature type="coiled-coil region" evidence="1">
    <location>
        <begin position="543"/>
        <end position="626"/>
    </location>
</feature>
<keyword evidence="4" id="KW-1185">Reference proteome</keyword>
<dbReference type="InterPro" id="IPR056647">
    <property type="entry name" value="DUF7745"/>
</dbReference>
<reference evidence="5" key="1">
    <citation type="submission" date="2025-08" db="UniProtKB">
        <authorList>
            <consortium name="RefSeq"/>
        </authorList>
    </citation>
    <scope>IDENTIFICATION</scope>
</reference>